<protein>
    <recommendedName>
        <fullName evidence="3">DUF4900 domain-containing protein</fullName>
    </recommendedName>
</protein>
<evidence type="ECO:0008006" key="3">
    <source>
        <dbReference type="Google" id="ProtNLM"/>
    </source>
</evidence>
<comment type="caution">
    <text evidence="1">The sequence shown here is derived from an EMBL/GenBank/DDBJ whole genome shotgun (WGS) entry which is preliminary data.</text>
</comment>
<dbReference type="EMBL" id="PCTA01000035">
    <property type="protein sequence ID" value="PIP61079.1"/>
    <property type="molecule type" value="Genomic_DNA"/>
</dbReference>
<proteinExistence type="predicted"/>
<evidence type="ECO:0000313" key="2">
    <source>
        <dbReference type="Proteomes" id="UP000231246"/>
    </source>
</evidence>
<dbReference type="Proteomes" id="UP000231246">
    <property type="component" value="Unassembled WGS sequence"/>
</dbReference>
<accession>A0A2H0BU85</accession>
<name>A0A2H0BU85_9BACT</name>
<reference evidence="1 2" key="1">
    <citation type="submission" date="2017-09" db="EMBL/GenBank/DDBJ databases">
        <title>Depth-based differentiation of microbial function through sediment-hosted aquifers and enrichment of novel symbionts in the deep terrestrial subsurface.</title>
        <authorList>
            <person name="Probst A.J."/>
            <person name="Ladd B."/>
            <person name="Jarett J.K."/>
            <person name="Geller-Mcgrath D.E."/>
            <person name="Sieber C.M."/>
            <person name="Emerson J.B."/>
            <person name="Anantharaman K."/>
            <person name="Thomas B.C."/>
            <person name="Malmstrom R."/>
            <person name="Stieglmeier M."/>
            <person name="Klingl A."/>
            <person name="Woyke T."/>
            <person name="Ryan C.M."/>
            <person name="Banfield J.F."/>
        </authorList>
    </citation>
    <scope>NUCLEOTIDE SEQUENCE [LARGE SCALE GENOMIC DNA]</scope>
    <source>
        <strain evidence="1">CG22_combo_CG10-13_8_21_14_all_38_20</strain>
    </source>
</reference>
<dbReference type="AlphaFoldDB" id="A0A2H0BU85"/>
<organism evidence="1 2">
    <name type="scientific">Candidatus Roizmanbacteria bacterium CG22_combo_CG10-13_8_21_14_all_38_20</name>
    <dbReference type="NCBI Taxonomy" id="1974862"/>
    <lineage>
        <taxon>Bacteria</taxon>
        <taxon>Candidatus Roizmaniibacteriota</taxon>
    </lineage>
</organism>
<gene>
    <name evidence="1" type="ORF">COW99_06180</name>
</gene>
<evidence type="ECO:0000313" key="1">
    <source>
        <dbReference type="EMBL" id="PIP61079.1"/>
    </source>
</evidence>
<sequence length="456" mass="50997">MKVGSVTILVLLVATLSVIILGSLVAVTAVHVKGWVRQENRQMATNIAEAGANYYRWHLAHAPEDFQDGTGEPGPYIHDYFDPQGDQIGQFELDVIPPGEGSSVVTIVSTGWTLEEPNAKRTIEAAYGQPSYARFSFLHNANVWFGQGLTTYGDVHSNGGIRMDGINESVVSSAKETYTCGFETGCSPSDTKNGVWGDGPNNTLWEYPTTSIDFDSVVVDFAHMRLSAQESGIYLAASSYFGYHLRFNDTGTVSVYEVNRTRSRQGWDPEGGCQTLNQVIRTENLIGTYSLSDNKIIFVEDTVWIDGVVEGKTTVVAASFPIDTSSEVIWILDNLIYKEKDGSDSLGLVAQQDIYYALDIPSTFQIDAALMAQKGRIIRHFYSYWWVCSYYSNAIRDKLEIYGSVISNQKSYWNYGNPIWSGFVDRDITYDSHLRYGPPPYFPTSSEYEFIKWDEE</sequence>